<organism evidence="2 3">
    <name type="scientific">Neisseria oralis</name>
    <dbReference type="NCBI Taxonomy" id="1107316"/>
    <lineage>
        <taxon>Bacteria</taxon>
        <taxon>Pseudomonadati</taxon>
        <taxon>Pseudomonadota</taxon>
        <taxon>Betaproteobacteria</taxon>
        <taxon>Neisseriales</taxon>
        <taxon>Neisseriaceae</taxon>
        <taxon>Neisseria</taxon>
    </lineage>
</organism>
<name>A0ABW8Q6Z6_9NEIS</name>
<feature type="region of interest" description="Disordered" evidence="1">
    <location>
        <begin position="37"/>
        <end position="72"/>
    </location>
</feature>
<keyword evidence="3" id="KW-1185">Reference proteome</keyword>
<reference evidence="2 3" key="1">
    <citation type="submission" date="2024-11" db="EMBL/GenBank/DDBJ databases">
        <authorList>
            <person name="Mikucki A.G."/>
            <person name="Kahler C.M."/>
        </authorList>
    </citation>
    <scope>NUCLEOTIDE SEQUENCE [LARGE SCALE GENOMIC DNA]</scope>
    <source>
        <strain evidence="2 3">EXNM717</strain>
    </source>
</reference>
<feature type="non-terminal residue" evidence="2">
    <location>
        <position position="1"/>
    </location>
</feature>
<proteinExistence type="predicted"/>
<dbReference type="EMBL" id="JBJGEB010000008">
    <property type="protein sequence ID" value="MFK7642617.1"/>
    <property type="molecule type" value="Genomic_DNA"/>
</dbReference>
<feature type="compositionally biased region" description="Polar residues" evidence="1">
    <location>
        <begin position="37"/>
        <end position="57"/>
    </location>
</feature>
<evidence type="ECO:0000313" key="3">
    <source>
        <dbReference type="Proteomes" id="UP001621964"/>
    </source>
</evidence>
<evidence type="ECO:0000256" key="1">
    <source>
        <dbReference type="SAM" id="MobiDB-lite"/>
    </source>
</evidence>
<comment type="caution">
    <text evidence="2">The sequence shown here is derived from an EMBL/GenBank/DDBJ whole genome shotgun (WGS) entry which is preliminary data.</text>
</comment>
<evidence type="ECO:0000313" key="2">
    <source>
        <dbReference type="EMBL" id="MFK7642617.1"/>
    </source>
</evidence>
<protein>
    <submittedName>
        <fullName evidence="2">Uncharacterized protein</fullName>
    </submittedName>
</protein>
<sequence>SQDRPGIAQITIMQGGLGLMMSTLMVGNLIGSSLGFNTYNPLQGGNSPRNSDGSPRVNQGKGQGKNTTNVQE</sequence>
<gene>
    <name evidence="2" type="ORF">ACI43T_08955</name>
</gene>
<dbReference type="Proteomes" id="UP001621964">
    <property type="component" value="Unassembled WGS sequence"/>
</dbReference>
<accession>A0ABW8Q6Z6</accession>